<dbReference type="Proteomes" id="UP000324091">
    <property type="component" value="Chromosome 5"/>
</dbReference>
<comment type="caution">
    <text evidence="2">The sequence shown here is derived from an EMBL/GenBank/DDBJ whole genome shotgun (WGS) entry which is preliminary data.</text>
</comment>
<gene>
    <name evidence="2" type="ORF">D4764_05G0005120</name>
</gene>
<reference evidence="2 3" key="1">
    <citation type="submission" date="2019-04" db="EMBL/GenBank/DDBJ databases">
        <title>Chromosome genome assembly for Takifugu flavidus.</title>
        <authorList>
            <person name="Xiao S."/>
        </authorList>
    </citation>
    <scope>NUCLEOTIDE SEQUENCE [LARGE SCALE GENOMIC DNA]</scope>
    <source>
        <strain evidence="2">HTHZ2018</strain>
        <tissue evidence="2">Muscle</tissue>
    </source>
</reference>
<evidence type="ECO:0000313" key="3">
    <source>
        <dbReference type="Proteomes" id="UP000324091"/>
    </source>
</evidence>
<evidence type="ECO:0000313" key="2">
    <source>
        <dbReference type="EMBL" id="TWW60422.1"/>
    </source>
</evidence>
<dbReference type="EMBL" id="RHFK02000018">
    <property type="protein sequence ID" value="TWW60422.1"/>
    <property type="molecule type" value="Genomic_DNA"/>
</dbReference>
<protein>
    <submittedName>
        <fullName evidence="2">Uncharacterized protein</fullName>
    </submittedName>
</protein>
<dbReference type="AlphaFoldDB" id="A0A5C6MZ34"/>
<feature type="signal peptide" evidence="1">
    <location>
        <begin position="1"/>
        <end position="32"/>
    </location>
</feature>
<accession>A0A5C6MZ34</accession>
<keyword evidence="3" id="KW-1185">Reference proteome</keyword>
<sequence length="189" mass="20303">MGPRQRESVSALCRKSLLRAALLLWLTNCADGTWKTGLYKAYSAGPHLNREQAAASHSPVYQRNTRGSTDVHMLPELAQLLSNSGLRAVCASNLDPSLALRLPASLAPLARAVTRLPQKQNLRTCLPNMSSWDSAASEVLQGRGDESVLLLVLSGGPDGRREAGVSGFEGTLTSLQITHLQQENGSFRG</sequence>
<name>A0A5C6MZ34_9TELE</name>
<organism evidence="2 3">
    <name type="scientific">Takifugu flavidus</name>
    <name type="common">sansaifugu</name>
    <dbReference type="NCBI Taxonomy" id="433684"/>
    <lineage>
        <taxon>Eukaryota</taxon>
        <taxon>Metazoa</taxon>
        <taxon>Chordata</taxon>
        <taxon>Craniata</taxon>
        <taxon>Vertebrata</taxon>
        <taxon>Euteleostomi</taxon>
        <taxon>Actinopterygii</taxon>
        <taxon>Neopterygii</taxon>
        <taxon>Teleostei</taxon>
        <taxon>Neoteleostei</taxon>
        <taxon>Acanthomorphata</taxon>
        <taxon>Eupercaria</taxon>
        <taxon>Tetraodontiformes</taxon>
        <taxon>Tetradontoidea</taxon>
        <taxon>Tetraodontidae</taxon>
        <taxon>Takifugu</taxon>
    </lineage>
</organism>
<feature type="chain" id="PRO_5022970003" evidence="1">
    <location>
        <begin position="33"/>
        <end position="189"/>
    </location>
</feature>
<proteinExistence type="predicted"/>
<keyword evidence="1" id="KW-0732">Signal</keyword>
<evidence type="ECO:0000256" key="1">
    <source>
        <dbReference type="SAM" id="SignalP"/>
    </source>
</evidence>